<name>A0A2T1C065_9CYAN</name>
<reference evidence="4 5" key="2">
    <citation type="submission" date="2018-03" db="EMBL/GenBank/DDBJ databases">
        <title>The ancient ancestry and fast evolution of plastids.</title>
        <authorList>
            <person name="Moore K.R."/>
            <person name="Magnabosco C."/>
            <person name="Momper L."/>
            <person name="Gold D.A."/>
            <person name="Bosak T."/>
            <person name="Fournier G.P."/>
        </authorList>
    </citation>
    <scope>NUCLEOTIDE SEQUENCE [LARGE SCALE GENOMIC DNA]</scope>
    <source>
        <strain evidence="4 5">CCAP 1448/3</strain>
    </source>
</reference>
<dbReference type="PANTHER" id="PTHR12147">
    <property type="entry name" value="METALLOPEPTIDASE M28 FAMILY MEMBER"/>
    <property type="match status" value="1"/>
</dbReference>
<accession>A0A2T1C065</accession>
<proteinExistence type="predicted"/>
<dbReference type="Pfam" id="PF04389">
    <property type="entry name" value="Peptidase_M28"/>
    <property type="match status" value="1"/>
</dbReference>
<feature type="domain" description="Peptidase M28" evidence="3">
    <location>
        <begin position="110"/>
        <end position="326"/>
    </location>
</feature>
<keyword evidence="2" id="KW-0732">Signal</keyword>
<dbReference type="InterPro" id="IPR045175">
    <property type="entry name" value="M28_fam"/>
</dbReference>
<dbReference type="Proteomes" id="UP000238762">
    <property type="component" value="Unassembled WGS sequence"/>
</dbReference>
<organism evidence="4 5">
    <name type="scientific">Merismopedia glauca CCAP 1448/3</name>
    <dbReference type="NCBI Taxonomy" id="1296344"/>
    <lineage>
        <taxon>Bacteria</taxon>
        <taxon>Bacillati</taxon>
        <taxon>Cyanobacteriota</taxon>
        <taxon>Cyanophyceae</taxon>
        <taxon>Synechococcales</taxon>
        <taxon>Merismopediaceae</taxon>
        <taxon>Merismopedia</taxon>
    </lineage>
</organism>
<dbReference type="EMBL" id="PVWJ01000103">
    <property type="protein sequence ID" value="PSB01513.1"/>
    <property type="molecule type" value="Genomic_DNA"/>
</dbReference>
<protein>
    <submittedName>
        <fullName evidence="4">Peptidase M28</fullName>
    </submittedName>
</protein>
<comment type="caution">
    <text evidence="4">The sequence shown here is derived from an EMBL/GenBank/DDBJ whole genome shotgun (WGS) entry which is preliminary data.</text>
</comment>
<sequence length="333" mass="36494">MKKWLWLPLAAIFFVGCAQSFPQETSTQDVGTSEATEPSPITPATLPNQSTLVEPMSQANLLRHVKALGFARYSQSDRLKARQYIINNLKSAGWSVTLQTFKDEYADGVNIIAERSQKNAQVETILVGAHYDTVPRSPGADDNGTGVATILEIARITSSLPTKKNLKLVFFDQEEIGLKGSLAFTSRPNNVKRLSGAIIIDMLGFACNTPGCQTFPEGLPVTLPTDTGDFILVAGDTEHPEIISAFDHLPNSNFPSVVKIPVPFKGLSAINLLRSDHAPFWLRNIGAVIVTDTANFRNPHYHQPTDIYNTIDRNFFTNSAQIVANATIKLLEI</sequence>
<evidence type="ECO:0000256" key="2">
    <source>
        <dbReference type="SAM" id="SignalP"/>
    </source>
</evidence>
<feature type="region of interest" description="Disordered" evidence="1">
    <location>
        <begin position="25"/>
        <end position="48"/>
    </location>
</feature>
<feature type="signal peptide" evidence="2">
    <location>
        <begin position="1"/>
        <end position="20"/>
    </location>
</feature>
<evidence type="ECO:0000259" key="3">
    <source>
        <dbReference type="Pfam" id="PF04389"/>
    </source>
</evidence>
<dbReference type="SUPFAM" id="SSF53187">
    <property type="entry name" value="Zn-dependent exopeptidases"/>
    <property type="match status" value="1"/>
</dbReference>
<dbReference type="PROSITE" id="PS51257">
    <property type="entry name" value="PROKAR_LIPOPROTEIN"/>
    <property type="match status" value="1"/>
</dbReference>
<keyword evidence="5" id="KW-1185">Reference proteome</keyword>
<reference evidence="4 5" key="1">
    <citation type="submission" date="2018-02" db="EMBL/GenBank/DDBJ databases">
        <authorList>
            <person name="Cohen D.B."/>
            <person name="Kent A.D."/>
        </authorList>
    </citation>
    <scope>NUCLEOTIDE SEQUENCE [LARGE SCALE GENOMIC DNA]</scope>
    <source>
        <strain evidence="4 5">CCAP 1448/3</strain>
    </source>
</reference>
<evidence type="ECO:0000313" key="5">
    <source>
        <dbReference type="Proteomes" id="UP000238762"/>
    </source>
</evidence>
<gene>
    <name evidence="4" type="ORF">C7B64_17955</name>
</gene>
<dbReference type="OrthoDB" id="9762302at2"/>
<feature type="compositionally biased region" description="Polar residues" evidence="1">
    <location>
        <begin position="25"/>
        <end position="36"/>
    </location>
</feature>
<feature type="chain" id="PRO_5015759523" evidence="2">
    <location>
        <begin position="21"/>
        <end position="333"/>
    </location>
</feature>
<dbReference type="RefSeq" id="WP_106290027.1">
    <property type="nucleotide sequence ID" value="NZ_CAWNTC010000133.1"/>
</dbReference>
<dbReference type="PANTHER" id="PTHR12147:SF26">
    <property type="entry name" value="PEPTIDASE M28 DOMAIN-CONTAINING PROTEIN"/>
    <property type="match status" value="1"/>
</dbReference>
<dbReference type="Gene3D" id="3.40.630.10">
    <property type="entry name" value="Zn peptidases"/>
    <property type="match status" value="1"/>
</dbReference>
<dbReference type="InterPro" id="IPR007484">
    <property type="entry name" value="Peptidase_M28"/>
</dbReference>
<evidence type="ECO:0000256" key="1">
    <source>
        <dbReference type="SAM" id="MobiDB-lite"/>
    </source>
</evidence>
<dbReference type="GO" id="GO:0008235">
    <property type="term" value="F:metalloexopeptidase activity"/>
    <property type="evidence" value="ECO:0007669"/>
    <property type="project" value="InterPro"/>
</dbReference>
<dbReference type="GO" id="GO:0006508">
    <property type="term" value="P:proteolysis"/>
    <property type="evidence" value="ECO:0007669"/>
    <property type="project" value="InterPro"/>
</dbReference>
<dbReference type="AlphaFoldDB" id="A0A2T1C065"/>
<evidence type="ECO:0000313" key="4">
    <source>
        <dbReference type="EMBL" id="PSB01513.1"/>
    </source>
</evidence>